<keyword evidence="3" id="KW-0479">Metal-binding</keyword>
<dbReference type="RefSeq" id="WP_285956911.1">
    <property type="nucleotide sequence ID" value="NZ_CP127225.1"/>
</dbReference>
<dbReference type="InterPro" id="IPR023612">
    <property type="entry name" value="Peptidase_M4"/>
</dbReference>
<evidence type="ECO:0000256" key="3">
    <source>
        <dbReference type="ARBA" id="ARBA00022723"/>
    </source>
</evidence>
<comment type="subcellular location">
    <subcellularLocation>
        <location evidence="8">Secreted</location>
    </subcellularLocation>
</comment>
<dbReference type="Pfam" id="PF02868">
    <property type="entry name" value="Peptidase_M4_C"/>
    <property type="match status" value="1"/>
</dbReference>
<feature type="region of interest" description="Disordered" evidence="9">
    <location>
        <begin position="241"/>
        <end position="264"/>
    </location>
</feature>
<dbReference type="InterPro" id="IPR001570">
    <property type="entry name" value="Peptidase_M4_C_domain"/>
</dbReference>
<evidence type="ECO:0000256" key="9">
    <source>
        <dbReference type="SAM" id="MobiDB-lite"/>
    </source>
</evidence>
<keyword evidence="8" id="KW-0964">Secreted</keyword>
<comment type="cofactor">
    <cofactor evidence="8">
        <name>Zn(2+)</name>
        <dbReference type="ChEBI" id="CHEBI:29105"/>
    </cofactor>
</comment>
<dbReference type="Gene3D" id="3.10.170.10">
    <property type="match status" value="1"/>
</dbReference>
<name>A0AAJ6GYW0_9XANT</name>
<keyword evidence="2 8" id="KW-0645">Protease</keyword>
<dbReference type="SUPFAM" id="SSF55486">
    <property type="entry name" value="Metalloproteases ('zincins'), catalytic domain"/>
    <property type="match status" value="1"/>
</dbReference>
<dbReference type="GO" id="GO:0006508">
    <property type="term" value="P:proteolysis"/>
    <property type="evidence" value="ECO:0007669"/>
    <property type="project" value="UniProtKB-KW"/>
</dbReference>
<evidence type="ECO:0000256" key="7">
    <source>
        <dbReference type="PIRSR" id="PIRSR623612-1"/>
    </source>
</evidence>
<feature type="active site" evidence="7">
    <location>
        <position position="176"/>
    </location>
</feature>
<evidence type="ECO:0000256" key="2">
    <source>
        <dbReference type="ARBA" id="ARBA00022670"/>
    </source>
</evidence>
<dbReference type="PANTHER" id="PTHR43579:SF1">
    <property type="entry name" value="NEUTRAL METALLOPROTEINASE"/>
    <property type="match status" value="1"/>
</dbReference>
<comment type="similarity">
    <text evidence="1 8">Belongs to the peptidase M4 family.</text>
</comment>
<proteinExistence type="inferred from homology"/>
<dbReference type="Gene3D" id="1.10.390.10">
    <property type="entry name" value="Neutral Protease Domain 2"/>
    <property type="match status" value="1"/>
</dbReference>
<sequence length="357" mass="38278">MSAFASPRRAGILPPYLLEHVTQAAPAHARQCAALSRQITAQLRQQRALGLLARTDAPAAEAEATQAARTAVQRRIYDAQRDTTLPGTLVRDEGAAATRDVAVTEAYDYLGATHAFFQSVYGRNLIDAKGMPLIGSVHYERGDDNAFWNGEQMVFGDDDGEVFNRFTIAIDVVGHELTHGVTERTTNLIYQRQSGASNEAVSDVFGVLIKQYTLRQSAEQAHWIIGAGLLMPGINRVGLRSMQAPGSASDDPARGKDPQPATMTGYVDTHKDDGGVHYNSGIPNLAFYRAAVAIGGAAWEKVGRIWYRALTGGELAASVDVATFAALTVDVASADYGANSSETAAVQQAWRDVDVLA</sequence>
<dbReference type="PRINTS" id="PR00730">
    <property type="entry name" value="THERMOLYSIN"/>
</dbReference>
<dbReference type="GO" id="GO:0005576">
    <property type="term" value="C:extracellular region"/>
    <property type="evidence" value="ECO:0007669"/>
    <property type="project" value="UniProtKB-SubCell"/>
</dbReference>
<evidence type="ECO:0000256" key="1">
    <source>
        <dbReference type="ARBA" id="ARBA00009388"/>
    </source>
</evidence>
<accession>A0AAJ6GYW0</accession>
<dbReference type="InterPro" id="IPR052759">
    <property type="entry name" value="Metalloprotease_M4"/>
</dbReference>
<evidence type="ECO:0000256" key="4">
    <source>
        <dbReference type="ARBA" id="ARBA00022801"/>
    </source>
</evidence>
<reference evidence="12 13" key="1">
    <citation type="submission" date="2023-05" db="EMBL/GenBank/DDBJ databases">
        <title>Complete Genome Resource of Xanthomonas oryzae pv. leersiae Strain YNJC Isolated From Plateau Japonica Rice in Southwest China.</title>
        <authorList>
            <person name="Aa X."/>
            <person name="Mei L."/>
            <person name="Liu P."/>
            <person name="Yang Y."/>
            <person name="Tang C."/>
            <person name="Zhang F."/>
            <person name="Dong C."/>
            <person name="Wang B."/>
            <person name="Chen X."/>
            <person name="Dai L."/>
        </authorList>
    </citation>
    <scope>NUCLEOTIDE SEQUENCE [LARGE SCALE GENOMIC DNA]</scope>
    <source>
        <strain evidence="12 13">YNJC</strain>
    </source>
</reference>
<feature type="active site" description="Proton donor" evidence="7">
    <location>
        <position position="277"/>
    </location>
</feature>
<dbReference type="GO" id="GO:0046872">
    <property type="term" value="F:metal ion binding"/>
    <property type="evidence" value="ECO:0007669"/>
    <property type="project" value="UniProtKB-UniRule"/>
</dbReference>
<dbReference type="EC" id="3.4.24.-" evidence="8"/>
<keyword evidence="6 8" id="KW-0482">Metalloprotease</keyword>
<dbReference type="EMBL" id="CP127225">
    <property type="protein sequence ID" value="WIX06745.1"/>
    <property type="molecule type" value="Genomic_DNA"/>
</dbReference>
<keyword evidence="5 8" id="KW-0862">Zinc</keyword>
<evidence type="ECO:0000256" key="5">
    <source>
        <dbReference type="ARBA" id="ARBA00022833"/>
    </source>
</evidence>
<evidence type="ECO:0000259" key="11">
    <source>
        <dbReference type="Pfam" id="PF02868"/>
    </source>
</evidence>
<evidence type="ECO:0000259" key="10">
    <source>
        <dbReference type="Pfam" id="PF01447"/>
    </source>
</evidence>
<gene>
    <name evidence="12" type="ORF">QN060_00470</name>
</gene>
<dbReference type="Pfam" id="PF01447">
    <property type="entry name" value="Peptidase_M4"/>
    <property type="match status" value="1"/>
</dbReference>
<evidence type="ECO:0000256" key="6">
    <source>
        <dbReference type="ARBA" id="ARBA00023049"/>
    </source>
</evidence>
<evidence type="ECO:0000313" key="12">
    <source>
        <dbReference type="EMBL" id="WIX06745.1"/>
    </source>
</evidence>
<evidence type="ECO:0000256" key="8">
    <source>
        <dbReference type="RuleBase" id="RU366073"/>
    </source>
</evidence>
<dbReference type="InterPro" id="IPR013856">
    <property type="entry name" value="Peptidase_M4_domain"/>
</dbReference>
<dbReference type="GO" id="GO:0004222">
    <property type="term" value="F:metalloendopeptidase activity"/>
    <property type="evidence" value="ECO:0007669"/>
    <property type="project" value="UniProtKB-UniRule"/>
</dbReference>
<dbReference type="AlphaFoldDB" id="A0AAJ6GYW0"/>
<organism evidence="12 13">
    <name type="scientific">Xanthomonas oryzae pv. leersiae</name>
    <dbReference type="NCBI Taxonomy" id="3112258"/>
    <lineage>
        <taxon>Bacteria</taxon>
        <taxon>Pseudomonadati</taxon>
        <taxon>Pseudomonadota</taxon>
        <taxon>Gammaproteobacteria</taxon>
        <taxon>Lysobacterales</taxon>
        <taxon>Lysobacteraceae</taxon>
        <taxon>Xanthomonas</taxon>
    </lineage>
</organism>
<comment type="function">
    <text evidence="8">Extracellular zinc metalloprotease.</text>
</comment>
<dbReference type="InterPro" id="IPR027268">
    <property type="entry name" value="Peptidase_M4/M1_CTD_sf"/>
</dbReference>
<protein>
    <recommendedName>
        <fullName evidence="8">Neutral metalloproteinase</fullName>
        <ecNumber evidence="8">3.4.24.-</ecNumber>
    </recommendedName>
</protein>
<dbReference type="PANTHER" id="PTHR43579">
    <property type="match status" value="1"/>
</dbReference>
<dbReference type="Proteomes" id="UP001228059">
    <property type="component" value="Chromosome"/>
</dbReference>
<feature type="domain" description="Peptidase M4 C-terminal" evidence="11">
    <location>
        <begin position="187"/>
        <end position="355"/>
    </location>
</feature>
<keyword evidence="4 8" id="KW-0378">Hydrolase</keyword>
<evidence type="ECO:0000313" key="13">
    <source>
        <dbReference type="Proteomes" id="UP001228059"/>
    </source>
</evidence>
<dbReference type="CDD" id="cd09597">
    <property type="entry name" value="M4_TLP"/>
    <property type="match status" value="1"/>
</dbReference>
<feature type="domain" description="Peptidase M4" evidence="10">
    <location>
        <begin position="74"/>
        <end position="183"/>
    </location>
</feature>